<reference evidence="3 5" key="2">
    <citation type="submission" date="2023-01" db="EMBL/GenBank/DDBJ databases">
        <title>Trichodesmium-associated heterotrophic epibiont bacteria.</title>
        <authorList>
            <person name="Cleveland C.S."/>
            <person name="Webb E.A."/>
        </authorList>
    </citation>
    <scope>NUCLEOTIDE SEQUENCE [LARGE SCALE GENOMIC DNA]</scope>
    <source>
        <strain evidence="3 5">USCH2</strain>
    </source>
</reference>
<dbReference type="OrthoDB" id="6309399at2"/>
<proteinExistence type="predicted"/>
<organism evidence="2 4">
    <name type="scientific">Pseudoalteromonas lipolytica</name>
    <dbReference type="NCBI Taxonomy" id="570156"/>
    <lineage>
        <taxon>Bacteria</taxon>
        <taxon>Pseudomonadati</taxon>
        <taxon>Pseudomonadota</taxon>
        <taxon>Gammaproteobacteria</taxon>
        <taxon>Alteromonadales</taxon>
        <taxon>Pseudoalteromonadaceae</taxon>
        <taxon>Pseudoalteromonas</taxon>
    </lineage>
</organism>
<keyword evidence="1" id="KW-0812">Transmembrane</keyword>
<dbReference type="EMBL" id="JAQPZS010000014">
    <property type="protein sequence ID" value="MEJ6497303.1"/>
    <property type="molecule type" value="Genomic_DNA"/>
</dbReference>
<protein>
    <submittedName>
        <fullName evidence="2">Uncharacterized protein</fullName>
    </submittedName>
</protein>
<dbReference type="Proteomes" id="UP001377972">
    <property type="component" value="Unassembled WGS sequence"/>
</dbReference>
<evidence type="ECO:0000313" key="5">
    <source>
        <dbReference type="Proteomes" id="UP001377972"/>
    </source>
</evidence>
<evidence type="ECO:0000313" key="3">
    <source>
        <dbReference type="EMBL" id="MEJ6497303.1"/>
    </source>
</evidence>
<keyword evidence="1" id="KW-1133">Transmembrane helix</keyword>
<sequence>MEAPTFELTRDNFNSIFFQTFIKTKVQPEIPIIRCAVPLPKAQKFKAKLITAVIFIIACHLVWKTQSGAGAIAAVVITYLSYFLIQMFIANKRYFIHESPLCEIKINKEEVYLPALLFDDRKARTLKREDLLNVEAVWNFTRTKSGYDINDPQPRRAYLFSVIFKTRYGDSIPLNDWSLEHPELFKTLVEYDYPVTMIRTAKRGSPITVHIKWFFLFTFICTLIYSLIKYVI</sequence>
<dbReference type="RefSeq" id="WP_054554583.1">
    <property type="nucleotide sequence ID" value="NZ_JAQPZS010000014.1"/>
</dbReference>
<feature type="transmembrane region" description="Helical" evidence="1">
    <location>
        <begin position="47"/>
        <end position="63"/>
    </location>
</feature>
<keyword evidence="5" id="KW-1185">Reference proteome</keyword>
<accession>A0A0P7EAN3</accession>
<reference evidence="2 4" key="1">
    <citation type="submission" date="2015-09" db="EMBL/GenBank/DDBJ databases">
        <title>Draft Genome Sequence of Pseudoalteromonas lipolytica UCD-48B.</title>
        <authorList>
            <person name="Krusor M."/>
            <person name="Coil D.A."/>
            <person name="Lang J.M."/>
            <person name="Eisen J.A."/>
            <person name="Alexiev A."/>
        </authorList>
    </citation>
    <scope>NUCLEOTIDE SEQUENCE [LARGE SCALE GENOMIC DNA]</scope>
    <source>
        <strain evidence="2 4">UCD-48B</strain>
    </source>
</reference>
<dbReference type="AlphaFoldDB" id="A0A0P7EAN3"/>
<comment type="caution">
    <text evidence="2">The sequence shown here is derived from an EMBL/GenBank/DDBJ whole genome shotgun (WGS) entry which is preliminary data.</text>
</comment>
<keyword evidence="1" id="KW-0472">Membrane</keyword>
<evidence type="ECO:0000313" key="4">
    <source>
        <dbReference type="Proteomes" id="UP000050378"/>
    </source>
</evidence>
<dbReference type="EMBL" id="LJTC01000015">
    <property type="protein sequence ID" value="KPM80799.1"/>
    <property type="molecule type" value="Genomic_DNA"/>
</dbReference>
<dbReference type="Proteomes" id="UP000050378">
    <property type="component" value="Unassembled WGS sequence"/>
</dbReference>
<name>A0A0P7EAN3_9GAMM</name>
<evidence type="ECO:0000256" key="1">
    <source>
        <dbReference type="SAM" id="Phobius"/>
    </source>
</evidence>
<feature type="transmembrane region" description="Helical" evidence="1">
    <location>
        <begin position="207"/>
        <end position="228"/>
    </location>
</feature>
<feature type="transmembrane region" description="Helical" evidence="1">
    <location>
        <begin position="69"/>
        <end position="89"/>
    </location>
</feature>
<gene>
    <name evidence="2" type="ORF">AOG27_19075</name>
    <name evidence="3" type="ORF">PQI24_14760</name>
</gene>
<dbReference type="PATRIC" id="fig|570156.3.peg.1740"/>
<evidence type="ECO:0000313" key="2">
    <source>
        <dbReference type="EMBL" id="KPM80799.1"/>
    </source>
</evidence>